<keyword evidence="1" id="KW-1133">Transmembrane helix</keyword>
<gene>
    <name evidence="2" type="ORF">ACJDTP_13750</name>
</gene>
<dbReference type="Proteomes" id="UP001623600">
    <property type="component" value="Unassembled WGS sequence"/>
</dbReference>
<keyword evidence="1" id="KW-0812">Transmembrane</keyword>
<keyword evidence="3" id="KW-1185">Reference proteome</keyword>
<reference evidence="2 3" key="1">
    <citation type="submission" date="2024-11" db="EMBL/GenBank/DDBJ databases">
        <authorList>
            <person name="Heng Y.C."/>
            <person name="Lim A.C.H."/>
            <person name="Lee J.K.Y."/>
            <person name="Kittelmann S."/>
        </authorList>
    </citation>
    <scope>NUCLEOTIDE SEQUENCE [LARGE SCALE GENOMIC DNA]</scope>
    <source>
        <strain evidence="2 3">WILCCON 0112</strain>
    </source>
</reference>
<evidence type="ECO:0000256" key="1">
    <source>
        <dbReference type="SAM" id="Phobius"/>
    </source>
</evidence>
<feature type="transmembrane region" description="Helical" evidence="1">
    <location>
        <begin position="102"/>
        <end position="119"/>
    </location>
</feature>
<name>A0ABW8S5L9_9CLOT</name>
<sequence>MLQLAFKISSELELVSIRKGICNMEKKISNINKRKCGVGTSALIISIFSIMFSFTSLGEKSIGENILAAIGIRFPVMVISMILFIISAFIGHKYIENYGAKVGRNISVFFIILMVVLTIKSL</sequence>
<comment type="caution">
    <text evidence="2">The sequence shown here is derived from an EMBL/GenBank/DDBJ whole genome shotgun (WGS) entry which is preliminary data.</text>
</comment>
<accession>A0ABW8S5L9</accession>
<proteinExistence type="predicted"/>
<evidence type="ECO:0000313" key="3">
    <source>
        <dbReference type="Proteomes" id="UP001623600"/>
    </source>
</evidence>
<keyword evidence="1" id="KW-0472">Membrane</keyword>
<organism evidence="2 3">
    <name type="scientific">Candidatus Clostridium helianthi</name>
    <dbReference type="NCBI Taxonomy" id="3381660"/>
    <lineage>
        <taxon>Bacteria</taxon>
        <taxon>Bacillati</taxon>
        <taxon>Bacillota</taxon>
        <taxon>Clostridia</taxon>
        <taxon>Eubacteriales</taxon>
        <taxon>Clostridiaceae</taxon>
        <taxon>Clostridium</taxon>
    </lineage>
</organism>
<protein>
    <submittedName>
        <fullName evidence="2">Uncharacterized protein</fullName>
    </submittedName>
</protein>
<dbReference type="EMBL" id="JBJIAB010000016">
    <property type="protein sequence ID" value="MFL0166133.1"/>
    <property type="molecule type" value="Genomic_DNA"/>
</dbReference>
<feature type="transmembrane region" description="Helical" evidence="1">
    <location>
        <begin position="36"/>
        <end position="54"/>
    </location>
</feature>
<feature type="transmembrane region" description="Helical" evidence="1">
    <location>
        <begin position="66"/>
        <end position="90"/>
    </location>
</feature>
<evidence type="ECO:0000313" key="2">
    <source>
        <dbReference type="EMBL" id="MFL0166133.1"/>
    </source>
</evidence>